<dbReference type="PANTHER" id="PTHR36849:SF1">
    <property type="entry name" value="CYTOPLASMIC PROTEIN"/>
    <property type="match status" value="1"/>
</dbReference>
<dbReference type="Pfam" id="PF22752">
    <property type="entry name" value="DUF488-N3i"/>
    <property type="match status" value="1"/>
</dbReference>
<reference evidence="1 2" key="1">
    <citation type="journal article" date="2019" name="Int. J. Syst. Evol. Microbiol.">
        <title>The Global Catalogue of Microorganisms (GCM) 10K type strain sequencing project: providing services to taxonomists for standard genome sequencing and annotation.</title>
        <authorList>
            <consortium name="The Broad Institute Genomics Platform"/>
            <consortium name="The Broad Institute Genome Sequencing Center for Infectious Disease"/>
            <person name="Wu L."/>
            <person name="Ma J."/>
        </authorList>
    </citation>
    <scope>NUCLEOTIDE SEQUENCE [LARGE SCALE GENOMIC DNA]</scope>
    <source>
        <strain evidence="1 2">JCM 12389</strain>
    </source>
</reference>
<dbReference type="EMBL" id="BAAADO010000002">
    <property type="protein sequence ID" value="GAA0487937.1"/>
    <property type="molecule type" value="Genomic_DNA"/>
</dbReference>
<proteinExistence type="predicted"/>
<dbReference type="Proteomes" id="UP001500880">
    <property type="component" value="Unassembled WGS sequence"/>
</dbReference>
<evidence type="ECO:0000313" key="2">
    <source>
        <dbReference type="Proteomes" id="UP001500880"/>
    </source>
</evidence>
<keyword evidence="2" id="KW-1185">Reference proteome</keyword>
<accession>A0ABN1B0S2</accession>
<protein>
    <submittedName>
        <fullName evidence="1">DUF488 domain-containing protein</fullName>
    </submittedName>
</protein>
<gene>
    <name evidence="1" type="ORF">GCM10008986_11860</name>
</gene>
<dbReference type="InterPro" id="IPR052552">
    <property type="entry name" value="YeaO-like"/>
</dbReference>
<organism evidence="1 2">
    <name type="scientific">Salinibacillus aidingensis</name>
    <dbReference type="NCBI Taxonomy" id="237684"/>
    <lineage>
        <taxon>Bacteria</taxon>
        <taxon>Bacillati</taxon>
        <taxon>Bacillota</taxon>
        <taxon>Bacilli</taxon>
        <taxon>Bacillales</taxon>
        <taxon>Bacillaceae</taxon>
        <taxon>Salinibacillus</taxon>
    </lineage>
</organism>
<name>A0ABN1B0S2_9BACI</name>
<dbReference type="PANTHER" id="PTHR36849">
    <property type="entry name" value="CYTOPLASMIC PROTEIN-RELATED"/>
    <property type="match status" value="1"/>
</dbReference>
<dbReference type="RefSeq" id="WP_343838712.1">
    <property type="nucleotide sequence ID" value="NZ_BAAADO010000002.1"/>
</dbReference>
<comment type="caution">
    <text evidence="1">The sequence shown here is derived from an EMBL/GenBank/DDBJ whole genome shotgun (WGS) entry which is preliminary data.</text>
</comment>
<sequence>MAIEVKRIYEAAEEGDGRRVLVDRVWPRGVSKQKAQLDEWLKDITPSTDLRKWFGHDPDKFGQFKTEFQKELATHPEKIKAVAYVRELAEQEKVTLLYAAKDPVHNHVQVLKEYLEEE</sequence>
<evidence type="ECO:0000313" key="1">
    <source>
        <dbReference type="EMBL" id="GAA0487937.1"/>
    </source>
</evidence>